<dbReference type="InterPro" id="IPR027417">
    <property type="entry name" value="P-loop_NTPase"/>
</dbReference>
<comment type="caution">
    <text evidence="3">The sequence shown here is derived from an EMBL/GenBank/DDBJ whole genome shotgun (WGS) entry which is preliminary data.</text>
</comment>
<dbReference type="EMBL" id="CAJPWZ010003034">
    <property type="protein sequence ID" value="CAG2250102.1"/>
    <property type="molecule type" value="Genomic_DNA"/>
</dbReference>
<dbReference type="SMART" id="SM00584">
    <property type="entry name" value="TLDc"/>
    <property type="match status" value="1"/>
</dbReference>
<dbReference type="PANTHER" id="PTHR14241:SF32">
    <property type="entry name" value="VWFA DOMAIN-CONTAINING PROTEIN-RELATED"/>
    <property type="match status" value="1"/>
</dbReference>
<dbReference type="Pfam" id="PF07534">
    <property type="entry name" value="TLD"/>
    <property type="match status" value="2"/>
</dbReference>
<evidence type="ECO:0000259" key="2">
    <source>
        <dbReference type="PROSITE" id="PS51886"/>
    </source>
</evidence>
<sequence length="949" mass="107404">MPTQFRQREQNQLTKWIGGRKKYTLLYKASRDGCTHTAFRNTCNNKGPTLTVLCSTDNFMYGGYTSASWKSSGNYQNDGAAFLFRLYQNGNWKPVRMPVMNAQNAIYDHPSYGPTFGAHDLHTFSNTITFDGRCFPLNGSASFGVSYTMNGENYNSIANGHLRVKDIRVYLVEDLAGDTPLDGSWRKTAKWNLRKVRRTNFSNWGNLLNELKEKVEKYKPLKDLKVPQARILLVGQVGAGKSSFFNTINSIFRGYITSQACSGNAEHSLTTMYRMYQIRNGQTGTPMNFRLHDTRGLEADQGIDSHEMNYLLDGNLPDRHQFNPSVPISGDTPGFAVSPSLSDKIHCVIFVLDGSIVDVIPEKVIERMKNLQLRMNQRGIPQVVLLTKIDKVCEAVAEDISQVFYSPVIKETVDRVSQIMGLPRSHILPIKNYESEMELIENLNILALLTLQQVLHFANDYMYNYLDQIEEGKIDNNAINMTIQFKKKEQNQLTKWIGGRKKYTLLYKASRDGCTSTAFHNTCNNKGPTVTVLYNADNFMYGGYTAVNWKSANAHQNDGSAFLFRFYQNGNWKPVRMPVMNAQHAIYDHATYGPSFGANDIISFSNTVNFDGTNFPLNGSANFGVSYTMNGENYNSIANGHLKVKDIEVYLVEDLGGGTPLDEPWRKTAKWNPKLLNELKERVEKYKPLKDLKVPQARILLVGQVGAGKSSFFNTINSIFRGYITSQACSGNAEHSLTTMYRMYQIRNGQSGTPMNFRLHDTRGLEADQGIDSHEMNYLLDGNLPDRHQFNPSVPISGDTPGFISSPSLSDKIHCVIFVLDGSIVDVIPEKVIERMKNLQLRMNQRGIPQVVLLTKIDKVCEATAEDISQVFYSPVIQETVDRVSQIMGLPRSHILPIKNYESEMELNENVNILALLTLQQVLHFADDYMYNYLDQIEEGKVRQLHIRE</sequence>
<evidence type="ECO:0000256" key="1">
    <source>
        <dbReference type="ARBA" id="ARBA00009243"/>
    </source>
</evidence>
<dbReference type="Gene3D" id="3.40.50.300">
    <property type="entry name" value="P-loop containing nucleotide triphosphate hydrolases"/>
    <property type="match status" value="2"/>
</dbReference>
<organism evidence="3 4">
    <name type="scientific">Mytilus edulis</name>
    <name type="common">Blue mussel</name>
    <dbReference type="NCBI Taxonomy" id="6550"/>
    <lineage>
        <taxon>Eukaryota</taxon>
        <taxon>Metazoa</taxon>
        <taxon>Spiralia</taxon>
        <taxon>Lophotrochozoa</taxon>
        <taxon>Mollusca</taxon>
        <taxon>Bivalvia</taxon>
        <taxon>Autobranchia</taxon>
        <taxon>Pteriomorphia</taxon>
        <taxon>Mytilida</taxon>
        <taxon>Mytiloidea</taxon>
        <taxon>Mytilidae</taxon>
        <taxon>Mytilinae</taxon>
        <taxon>Mytilus</taxon>
    </lineage>
</organism>
<proteinExistence type="inferred from homology"/>
<dbReference type="PROSITE" id="PS51886">
    <property type="entry name" value="TLDC"/>
    <property type="match status" value="2"/>
</dbReference>
<dbReference type="SUPFAM" id="SSF52540">
    <property type="entry name" value="P-loop containing nucleoside triphosphate hydrolases"/>
    <property type="match status" value="2"/>
</dbReference>
<dbReference type="AlphaFoldDB" id="A0A8S3UX10"/>
<evidence type="ECO:0000313" key="4">
    <source>
        <dbReference type="Proteomes" id="UP000683360"/>
    </source>
</evidence>
<dbReference type="Proteomes" id="UP000683360">
    <property type="component" value="Unassembled WGS sequence"/>
</dbReference>
<reference evidence="3" key="1">
    <citation type="submission" date="2021-03" db="EMBL/GenBank/DDBJ databases">
        <authorList>
            <person name="Bekaert M."/>
        </authorList>
    </citation>
    <scope>NUCLEOTIDE SEQUENCE</scope>
</reference>
<dbReference type="CDD" id="cd00882">
    <property type="entry name" value="Ras_like_GTPase"/>
    <property type="match status" value="2"/>
</dbReference>
<accession>A0A8S3UX10</accession>
<protein>
    <recommendedName>
        <fullName evidence="2">TLDc domain-containing protein</fullName>
    </recommendedName>
</protein>
<dbReference type="PANTHER" id="PTHR14241">
    <property type="entry name" value="INTERFERON-INDUCED PROTEIN 44"/>
    <property type="match status" value="1"/>
</dbReference>
<dbReference type="OrthoDB" id="9984961at2759"/>
<gene>
    <name evidence="3" type="ORF">MEDL_61833</name>
</gene>
<evidence type="ECO:0000313" key="3">
    <source>
        <dbReference type="EMBL" id="CAG2250102.1"/>
    </source>
</evidence>
<keyword evidence="4" id="KW-1185">Reference proteome</keyword>
<dbReference type="InterPro" id="IPR006571">
    <property type="entry name" value="TLDc_dom"/>
</dbReference>
<name>A0A8S3UX10_MYTED</name>
<comment type="similarity">
    <text evidence="1">Belongs to the IFI44 family.</text>
</comment>
<feature type="domain" description="TLDc" evidence="2">
    <location>
        <begin position="1"/>
        <end position="173"/>
    </location>
</feature>
<feature type="domain" description="TLDc" evidence="2">
    <location>
        <begin position="479"/>
        <end position="653"/>
    </location>
</feature>